<dbReference type="Pfam" id="PF07586">
    <property type="entry name" value="HXXSHH"/>
    <property type="match status" value="1"/>
</dbReference>
<gene>
    <name evidence="1" type="ORF">K239x_01510</name>
</gene>
<evidence type="ECO:0000313" key="2">
    <source>
        <dbReference type="Proteomes" id="UP000319817"/>
    </source>
</evidence>
<proteinExistence type="predicted"/>
<evidence type="ECO:0008006" key="3">
    <source>
        <dbReference type="Google" id="ProtNLM"/>
    </source>
</evidence>
<organism evidence="1 2">
    <name type="scientific">Stieleria marina</name>
    <dbReference type="NCBI Taxonomy" id="1930275"/>
    <lineage>
        <taxon>Bacteria</taxon>
        <taxon>Pseudomonadati</taxon>
        <taxon>Planctomycetota</taxon>
        <taxon>Planctomycetia</taxon>
        <taxon>Pirellulales</taxon>
        <taxon>Pirellulaceae</taxon>
        <taxon>Stieleria</taxon>
    </lineage>
</organism>
<dbReference type="AlphaFoldDB" id="A0A517NM70"/>
<keyword evidence="2" id="KW-1185">Reference proteome</keyword>
<dbReference type="Proteomes" id="UP000319817">
    <property type="component" value="Chromosome"/>
</dbReference>
<dbReference type="InterPro" id="IPR011447">
    <property type="entry name" value="DUF1552"/>
</dbReference>
<protein>
    <recommendedName>
        <fullName evidence="3">DUF1552 domain-containing protein</fullName>
    </recommendedName>
</protein>
<dbReference type="OrthoDB" id="233908at2"/>
<dbReference type="RefSeq" id="WP_145415798.1">
    <property type="nucleotide sequence ID" value="NZ_CP036526.1"/>
</dbReference>
<accession>A0A517NM70</accession>
<dbReference type="PROSITE" id="PS51318">
    <property type="entry name" value="TAT"/>
    <property type="match status" value="1"/>
</dbReference>
<dbReference type="EMBL" id="CP036526">
    <property type="protein sequence ID" value="QDT08218.1"/>
    <property type="molecule type" value="Genomic_DNA"/>
</dbReference>
<evidence type="ECO:0000313" key="1">
    <source>
        <dbReference type="EMBL" id="QDT08218.1"/>
    </source>
</evidence>
<reference evidence="1 2" key="1">
    <citation type="submission" date="2019-02" db="EMBL/GenBank/DDBJ databases">
        <title>Deep-cultivation of Planctomycetes and their phenomic and genomic characterization uncovers novel biology.</title>
        <authorList>
            <person name="Wiegand S."/>
            <person name="Jogler M."/>
            <person name="Boedeker C."/>
            <person name="Pinto D."/>
            <person name="Vollmers J."/>
            <person name="Rivas-Marin E."/>
            <person name="Kohn T."/>
            <person name="Peeters S.H."/>
            <person name="Heuer A."/>
            <person name="Rast P."/>
            <person name="Oberbeckmann S."/>
            <person name="Bunk B."/>
            <person name="Jeske O."/>
            <person name="Meyerdierks A."/>
            <person name="Storesund J.E."/>
            <person name="Kallscheuer N."/>
            <person name="Luecker S."/>
            <person name="Lage O.M."/>
            <person name="Pohl T."/>
            <person name="Merkel B.J."/>
            <person name="Hornburger P."/>
            <person name="Mueller R.-W."/>
            <person name="Bruemmer F."/>
            <person name="Labrenz M."/>
            <person name="Spormann A.M."/>
            <person name="Op den Camp H."/>
            <person name="Overmann J."/>
            <person name="Amann R."/>
            <person name="Jetten M.S.M."/>
            <person name="Mascher T."/>
            <person name="Medema M.H."/>
            <person name="Devos D.P."/>
            <person name="Kaster A.-K."/>
            <person name="Ovreas L."/>
            <person name="Rohde M."/>
            <person name="Galperin M.Y."/>
            <person name="Jogler C."/>
        </authorList>
    </citation>
    <scope>NUCLEOTIDE SEQUENCE [LARGE SCALE GENOMIC DNA]</scope>
    <source>
        <strain evidence="1 2">K23_9</strain>
    </source>
</reference>
<name>A0A517NM70_9BACT</name>
<sequence length="426" mass="47494" precursor="true">MNTDRRTLLQGLGGVLALPILENALPRSSANAAQAERPEAPKRFLVVGNPLGMHPENFFPADFGTDFQVSPTLKALEWLQGRFTILSHTDHSMKSGHGRELSFLSGVLPETAHAFAEKNMSLDQFIARQISGTVRYSSIHAALETGIRMVYNGNGVEIKPFTDVNSLYDYLFLNFTREERRVRKELFDRNGSILDSVKGQFSKVWSDASASDRQRLEQFATSVRDLEGRFDERTEWIDRDKPKFDLSKHLAVDEVTLVNRYSAIFDMIAYAFQTDLTRVATVSFPNELNYTDVNGVNRGYHACTHNGKNEDIVAELVAIESFQIAQMSAFLMKLDAIDEPNAEGSMLDHTVVLFGSGMGYGGTHSCRNLPILVAGGGFKHRGHVDTRDASGNNMPLCNLYLSLMQHFGIERDSFNVSTGAFELNHA</sequence>
<dbReference type="InterPro" id="IPR006311">
    <property type="entry name" value="TAT_signal"/>
</dbReference>